<proteinExistence type="predicted"/>
<dbReference type="VEuPathDB" id="VectorBase:ADAC010326"/>
<reference evidence="2" key="2">
    <citation type="submission" date="2010-05" db="EMBL/GenBank/DDBJ databases">
        <authorList>
            <person name="Almeida L.G."/>
            <person name="Nicolas M.F."/>
            <person name="Souza R.C."/>
            <person name="Vasconcelos A.T.R."/>
        </authorList>
    </citation>
    <scope>NUCLEOTIDE SEQUENCE</scope>
</reference>
<name>W5J5G8_ANODA</name>
<evidence type="ECO:0000313" key="3">
    <source>
        <dbReference type="EnsemblMetazoa" id="ADAC010326-PA"/>
    </source>
</evidence>
<protein>
    <submittedName>
        <fullName evidence="2 3">Uncharacterized protein</fullName>
    </submittedName>
</protein>
<accession>W5J5G8</accession>
<evidence type="ECO:0000256" key="1">
    <source>
        <dbReference type="SAM" id="Phobius"/>
    </source>
</evidence>
<dbReference type="EnsemblMetazoa" id="ADAC010326-RA">
    <property type="protein sequence ID" value="ADAC010326-PA"/>
    <property type="gene ID" value="ADAC010326"/>
</dbReference>
<dbReference type="Proteomes" id="UP000000673">
    <property type="component" value="Unassembled WGS sequence"/>
</dbReference>
<feature type="transmembrane region" description="Helical" evidence="1">
    <location>
        <begin position="25"/>
        <end position="45"/>
    </location>
</feature>
<evidence type="ECO:0000313" key="4">
    <source>
        <dbReference type="Proteomes" id="UP000000673"/>
    </source>
</evidence>
<gene>
    <name evidence="2" type="ORF">AND_010326</name>
</gene>
<reference evidence="3" key="4">
    <citation type="submission" date="2015-06" db="UniProtKB">
        <authorList>
            <consortium name="EnsemblMetazoa"/>
        </authorList>
    </citation>
    <scope>IDENTIFICATION</scope>
</reference>
<keyword evidence="1" id="KW-0812">Transmembrane</keyword>
<reference evidence="2" key="3">
    <citation type="journal article" date="2013" name="Nucleic Acids Res.">
        <title>The genome of Anopheles darlingi, the main neotropical malaria vector.</title>
        <authorList>
            <person name="Marinotti O."/>
            <person name="Cerqueira G.C."/>
            <person name="de Almeida L.G."/>
            <person name="Ferro M.I."/>
            <person name="Loreto E.L."/>
            <person name="Zaha A."/>
            <person name="Teixeira S.M."/>
            <person name="Wespiser A.R."/>
            <person name="Almeida E Silva A."/>
            <person name="Schlindwein A.D."/>
            <person name="Pacheco A.C."/>
            <person name="Silva A.L."/>
            <person name="Graveley B.R."/>
            <person name="Walenz B.P."/>
            <person name="Lima Bde A."/>
            <person name="Ribeiro C.A."/>
            <person name="Nunes-Silva C.G."/>
            <person name="de Carvalho C.R."/>
            <person name="Soares C.M."/>
            <person name="de Menezes C.B."/>
            <person name="Matiolli C."/>
            <person name="Caffrey D."/>
            <person name="Araujo D.A."/>
            <person name="de Oliveira D.M."/>
            <person name="Golenbock D."/>
            <person name="Grisard E.C."/>
            <person name="Fantinatti-Garboggini F."/>
            <person name="de Carvalho F.M."/>
            <person name="Barcellos F.G."/>
            <person name="Prosdocimi F."/>
            <person name="May G."/>
            <person name="Azevedo Junior G.M."/>
            <person name="Guimaraes G.M."/>
            <person name="Goldman G.H."/>
            <person name="Padilha I.Q."/>
            <person name="Batista Jda S."/>
            <person name="Ferro J.A."/>
            <person name="Ribeiro J.M."/>
            <person name="Fietto J.L."/>
            <person name="Dabbas K.M."/>
            <person name="Cerdeira L."/>
            <person name="Agnez-Lima L.F."/>
            <person name="Brocchi M."/>
            <person name="de Carvalho M.O."/>
            <person name="Teixeira Mde M."/>
            <person name="Diniz Maia Mde M."/>
            <person name="Goldman M.H."/>
            <person name="Cruz Schneider M.P."/>
            <person name="Felipe M.S."/>
            <person name="Hungria M."/>
            <person name="Nicolas M.F."/>
            <person name="Pereira M."/>
            <person name="Montes M.A."/>
            <person name="Cantao M.E."/>
            <person name="Vincentz M."/>
            <person name="Rafael M.S."/>
            <person name="Silverman N."/>
            <person name="Stoco P.H."/>
            <person name="Souza R.C."/>
            <person name="Vicentini R."/>
            <person name="Gazzinelli R.T."/>
            <person name="Neves Rde O."/>
            <person name="Silva R."/>
            <person name="Astolfi-Filho S."/>
            <person name="Maciel T.E."/>
            <person name="Urmenyi T.P."/>
            <person name="Tadei W.P."/>
            <person name="Camargo E.P."/>
            <person name="de Vasconcelos A.T."/>
        </authorList>
    </citation>
    <scope>NUCLEOTIDE SEQUENCE</scope>
</reference>
<dbReference type="EMBL" id="ADMH02002165">
    <property type="protein sequence ID" value="ETN58110.1"/>
    <property type="molecule type" value="Genomic_DNA"/>
</dbReference>
<dbReference type="HOGENOM" id="CLU_2759870_0_0_1"/>
<dbReference type="AlphaFoldDB" id="W5J5G8"/>
<keyword evidence="4" id="KW-1185">Reference proteome</keyword>
<keyword evidence="1" id="KW-1133">Transmembrane helix</keyword>
<sequence>MPSVRVVQVQSVHGPESVISSKRQMFIVIALLLAAATAAGAVSSSSRITILQWLMSAAANGIEPRVSPQK</sequence>
<organism evidence="2">
    <name type="scientific">Anopheles darlingi</name>
    <name type="common">Mosquito</name>
    <dbReference type="NCBI Taxonomy" id="43151"/>
    <lineage>
        <taxon>Eukaryota</taxon>
        <taxon>Metazoa</taxon>
        <taxon>Ecdysozoa</taxon>
        <taxon>Arthropoda</taxon>
        <taxon>Hexapoda</taxon>
        <taxon>Insecta</taxon>
        <taxon>Pterygota</taxon>
        <taxon>Neoptera</taxon>
        <taxon>Endopterygota</taxon>
        <taxon>Diptera</taxon>
        <taxon>Nematocera</taxon>
        <taxon>Culicoidea</taxon>
        <taxon>Culicidae</taxon>
        <taxon>Anophelinae</taxon>
        <taxon>Anopheles</taxon>
    </lineage>
</organism>
<evidence type="ECO:0000313" key="2">
    <source>
        <dbReference type="EMBL" id="ETN58110.1"/>
    </source>
</evidence>
<reference evidence="2 4" key="1">
    <citation type="journal article" date="2010" name="BMC Genomics">
        <title>Combination of measures distinguishes pre-miRNAs from other stem-loops in the genome of the newly sequenced Anopheles darlingi.</title>
        <authorList>
            <person name="Mendes N.D."/>
            <person name="Freitas A.T."/>
            <person name="Vasconcelos A.T."/>
            <person name="Sagot M.F."/>
        </authorList>
    </citation>
    <scope>NUCLEOTIDE SEQUENCE</scope>
</reference>
<keyword evidence="1" id="KW-0472">Membrane</keyword>